<evidence type="ECO:0000256" key="1">
    <source>
        <dbReference type="SAM" id="Phobius"/>
    </source>
</evidence>
<feature type="transmembrane region" description="Helical" evidence="1">
    <location>
        <begin position="146"/>
        <end position="165"/>
    </location>
</feature>
<dbReference type="RefSeq" id="WP_159547095.1">
    <property type="nucleotide sequence ID" value="NZ_CP047156.1"/>
</dbReference>
<feature type="transmembrane region" description="Helical" evidence="1">
    <location>
        <begin position="62"/>
        <end position="83"/>
    </location>
</feature>
<organism evidence="2 3">
    <name type="scientific">Epidermidibacterium keratini</name>
    <dbReference type="NCBI Taxonomy" id="1891644"/>
    <lineage>
        <taxon>Bacteria</taxon>
        <taxon>Bacillati</taxon>
        <taxon>Actinomycetota</taxon>
        <taxon>Actinomycetes</taxon>
        <taxon>Sporichthyales</taxon>
        <taxon>Sporichthyaceae</taxon>
        <taxon>Epidermidibacterium</taxon>
    </lineage>
</organism>
<accession>A0A7L4YRU8</accession>
<evidence type="ECO:0000313" key="3">
    <source>
        <dbReference type="Proteomes" id="UP000463857"/>
    </source>
</evidence>
<dbReference type="KEGG" id="eke:EK0264_17940"/>
<sequence length="209" mass="21366">MFAGHYAVAFGARALAPAVPLGVLFVAAQASDIVSSVLLLLTVERVRIDPSVPGQQAVVTEFVPFSHGFIAAAALALAAAFATRRWLPRAGRRGAVAVGAVVATHPLLDLVTAGPLALFVIETGLYVLGCVLYLRATPKAPTASQIAMGAFMLGLLGFSVVVATSSPPSSVTALALANLGAYGVLAALAAWLDRSSSARRHLPAGTARR</sequence>
<feature type="transmembrane region" description="Helical" evidence="1">
    <location>
        <begin position="171"/>
        <end position="192"/>
    </location>
</feature>
<name>A0A7L4YRU8_9ACTN</name>
<reference evidence="2 3" key="1">
    <citation type="journal article" date="2018" name="Int. J. Syst. Evol. Microbiol.">
        <title>Epidermidibacterium keratini gen. nov., sp. nov., a member of the family Sporichthyaceae, isolated from keratin epidermis.</title>
        <authorList>
            <person name="Lee D.G."/>
            <person name="Trujillo M.E."/>
            <person name="Kang S."/>
            <person name="Nam J.J."/>
            <person name="Kim Y.J."/>
        </authorList>
    </citation>
    <scope>NUCLEOTIDE SEQUENCE [LARGE SCALE GENOMIC DNA]</scope>
    <source>
        <strain evidence="2 3">EPI-7</strain>
    </source>
</reference>
<keyword evidence="1" id="KW-0472">Membrane</keyword>
<feature type="transmembrane region" description="Helical" evidence="1">
    <location>
        <begin position="114"/>
        <end position="134"/>
    </location>
</feature>
<keyword evidence="1" id="KW-1133">Transmembrane helix</keyword>
<keyword evidence="1" id="KW-0812">Transmembrane</keyword>
<dbReference type="InParanoid" id="A0A7L4YRU8"/>
<evidence type="ECO:0000313" key="2">
    <source>
        <dbReference type="EMBL" id="QHC01971.1"/>
    </source>
</evidence>
<gene>
    <name evidence="2" type="ORF">EK0264_17940</name>
</gene>
<proteinExistence type="predicted"/>
<feature type="transmembrane region" description="Helical" evidence="1">
    <location>
        <begin position="90"/>
        <end position="108"/>
    </location>
</feature>
<dbReference type="OrthoDB" id="327431at2"/>
<dbReference type="EMBL" id="CP047156">
    <property type="protein sequence ID" value="QHC01971.1"/>
    <property type="molecule type" value="Genomic_DNA"/>
</dbReference>
<dbReference type="Proteomes" id="UP000463857">
    <property type="component" value="Chromosome"/>
</dbReference>
<keyword evidence="3" id="KW-1185">Reference proteome</keyword>
<protein>
    <submittedName>
        <fullName evidence="2">Uncharacterized protein</fullName>
    </submittedName>
</protein>
<dbReference type="AlphaFoldDB" id="A0A7L4YRU8"/>